<proteinExistence type="predicted"/>
<sequence length="181" mass="20082">MHYHTKTALALLAATWIPSAFGCVYFNATLTQGPKQATSAQDAIDVNKNQQNGQNIGDTRLTAYLWDDRNNDNVVDALKDNYCEGIDLKPYSPNLWSVPCTPKSNQVELDVNWNPDITDGGVLVNVYKYKNPRAQAVNGNDPDKDLVFTFQAEGKNEDGDYFETTVFCDDCKDSNGVSVKC</sequence>
<gene>
    <name evidence="2" type="ORF">DOTSEDRAFT_68988</name>
</gene>
<dbReference type="EMBL" id="KB446535">
    <property type="protein sequence ID" value="EME50308.1"/>
    <property type="molecule type" value="Genomic_DNA"/>
</dbReference>
<keyword evidence="1" id="KW-0732">Signal</keyword>
<dbReference type="Proteomes" id="UP000016933">
    <property type="component" value="Unassembled WGS sequence"/>
</dbReference>
<dbReference type="HOGENOM" id="CLU_1488978_0_0_1"/>
<reference evidence="3" key="1">
    <citation type="journal article" date="2012" name="PLoS Genet.">
        <title>The genomes of the fungal plant pathogens Cladosporium fulvum and Dothistroma septosporum reveal adaptation to different hosts and lifestyles but also signatures of common ancestry.</title>
        <authorList>
            <person name="de Wit P.J.G.M."/>
            <person name="van der Burgt A."/>
            <person name="Oekmen B."/>
            <person name="Stergiopoulos I."/>
            <person name="Abd-Elsalam K.A."/>
            <person name="Aerts A.L."/>
            <person name="Bahkali A.H."/>
            <person name="Beenen H.G."/>
            <person name="Chettri P."/>
            <person name="Cox M.P."/>
            <person name="Datema E."/>
            <person name="de Vries R.P."/>
            <person name="Dhillon B."/>
            <person name="Ganley A.R."/>
            <person name="Griffiths S.A."/>
            <person name="Guo Y."/>
            <person name="Hamelin R.C."/>
            <person name="Henrissat B."/>
            <person name="Kabir M.S."/>
            <person name="Jashni M.K."/>
            <person name="Kema G."/>
            <person name="Klaubauf S."/>
            <person name="Lapidus A."/>
            <person name="Levasseur A."/>
            <person name="Lindquist E."/>
            <person name="Mehrabi R."/>
            <person name="Ohm R.A."/>
            <person name="Owen T.J."/>
            <person name="Salamov A."/>
            <person name="Schwelm A."/>
            <person name="Schijlen E."/>
            <person name="Sun H."/>
            <person name="van den Burg H.A."/>
            <person name="van Ham R.C.H.J."/>
            <person name="Zhang S."/>
            <person name="Goodwin S.B."/>
            <person name="Grigoriev I.V."/>
            <person name="Collemare J."/>
            <person name="Bradshaw R.E."/>
        </authorList>
    </citation>
    <scope>NUCLEOTIDE SEQUENCE [LARGE SCALE GENOMIC DNA]</scope>
    <source>
        <strain evidence="3">NZE10 / CBS 128990</strain>
    </source>
</reference>
<dbReference type="OrthoDB" id="3631687at2759"/>
<dbReference type="OMA" id="VELDITW"/>
<evidence type="ECO:0000313" key="2">
    <source>
        <dbReference type="EMBL" id="EME50308.1"/>
    </source>
</evidence>
<dbReference type="eggNOG" id="ENOG502TCQQ">
    <property type="taxonomic scope" value="Eukaryota"/>
</dbReference>
<accession>N1Q4K6</accession>
<dbReference type="PROSITE" id="PS51257">
    <property type="entry name" value="PROKAR_LIPOPROTEIN"/>
    <property type="match status" value="1"/>
</dbReference>
<organism evidence="2 3">
    <name type="scientific">Dothistroma septosporum (strain NZE10 / CBS 128990)</name>
    <name type="common">Red band needle blight fungus</name>
    <name type="synonym">Mycosphaerella pini</name>
    <dbReference type="NCBI Taxonomy" id="675120"/>
    <lineage>
        <taxon>Eukaryota</taxon>
        <taxon>Fungi</taxon>
        <taxon>Dikarya</taxon>
        <taxon>Ascomycota</taxon>
        <taxon>Pezizomycotina</taxon>
        <taxon>Dothideomycetes</taxon>
        <taxon>Dothideomycetidae</taxon>
        <taxon>Mycosphaerellales</taxon>
        <taxon>Mycosphaerellaceae</taxon>
        <taxon>Dothistroma</taxon>
    </lineage>
</organism>
<name>N1Q4K6_DOTSN</name>
<evidence type="ECO:0000256" key="1">
    <source>
        <dbReference type="SAM" id="SignalP"/>
    </source>
</evidence>
<protein>
    <submittedName>
        <fullName evidence="2">Uncharacterized protein</fullName>
    </submittedName>
</protein>
<feature type="chain" id="PRO_5004109310" evidence="1">
    <location>
        <begin position="23"/>
        <end position="181"/>
    </location>
</feature>
<dbReference type="AlphaFoldDB" id="N1Q4K6"/>
<feature type="signal peptide" evidence="1">
    <location>
        <begin position="1"/>
        <end position="22"/>
    </location>
</feature>
<keyword evidence="3" id="KW-1185">Reference proteome</keyword>
<reference evidence="2 3" key="2">
    <citation type="journal article" date="2012" name="PLoS Pathog.">
        <title>Diverse lifestyles and strategies of plant pathogenesis encoded in the genomes of eighteen Dothideomycetes fungi.</title>
        <authorList>
            <person name="Ohm R.A."/>
            <person name="Feau N."/>
            <person name="Henrissat B."/>
            <person name="Schoch C.L."/>
            <person name="Horwitz B.A."/>
            <person name="Barry K.W."/>
            <person name="Condon B.J."/>
            <person name="Copeland A.C."/>
            <person name="Dhillon B."/>
            <person name="Glaser F."/>
            <person name="Hesse C.N."/>
            <person name="Kosti I."/>
            <person name="LaButti K."/>
            <person name="Lindquist E.A."/>
            <person name="Lucas S."/>
            <person name="Salamov A.A."/>
            <person name="Bradshaw R.E."/>
            <person name="Ciuffetti L."/>
            <person name="Hamelin R.C."/>
            <person name="Kema G.H.J."/>
            <person name="Lawrence C."/>
            <person name="Scott J.A."/>
            <person name="Spatafora J.W."/>
            <person name="Turgeon B.G."/>
            <person name="de Wit P.J.G.M."/>
            <person name="Zhong S."/>
            <person name="Goodwin S.B."/>
            <person name="Grigoriev I.V."/>
        </authorList>
    </citation>
    <scope>NUCLEOTIDE SEQUENCE [LARGE SCALE GENOMIC DNA]</scope>
    <source>
        <strain evidence="3">NZE10 / CBS 128990</strain>
    </source>
</reference>
<evidence type="ECO:0000313" key="3">
    <source>
        <dbReference type="Proteomes" id="UP000016933"/>
    </source>
</evidence>